<sequence>CANRRPSPCSPSCAGREVRPFRCTRRSASAIALAFDAEDGSWHGESGTADGLLSQHRAIADARAIVPRTLTDRVGYSTISSHTSLFPPLSEPCRSAARSWCGIAAGTWPCRRRSHSG</sequence>
<evidence type="ECO:0000313" key="1">
    <source>
        <dbReference type="EMBL" id="CAA9546471.1"/>
    </source>
</evidence>
<proteinExistence type="predicted"/>
<accession>A0A6J4UC78</accession>
<dbReference type="EMBL" id="CADCWM010000147">
    <property type="protein sequence ID" value="CAA9546471.1"/>
    <property type="molecule type" value="Genomic_DNA"/>
</dbReference>
<protein>
    <submittedName>
        <fullName evidence="1">Uncharacterized protein</fullName>
    </submittedName>
</protein>
<reference evidence="1" key="1">
    <citation type="submission" date="2020-02" db="EMBL/GenBank/DDBJ databases">
        <authorList>
            <person name="Meier V. D."/>
        </authorList>
    </citation>
    <scope>NUCLEOTIDE SEQUENCE</scope>
    <source>
        <strain evidence="1">AVDCRST_MAG88</strain>
    </source>
</reference>
<organism evidence="1">
    <name type="scientific">uncultured Thermomicrobiales bacterium</name>
    <dbReference type="NCBI Taxonomy" id="1645740"/>
    <lineage>
        <taxon>Bacteria</taxon>
        <taxon>Pseudomonadati</taxon>
        <taxon>Thermomicrobiota</taxon>
        <taxon>Thermomicrobia</taxon>
        <taxon>Thermomicrobiales</taxon>
        <taxon>environmental samples</taxon>
    </lineage>
</organism>
<feature type="non-terminal residue" evidence="1">
    <location>
        <position position="117"/>
    </location>
</feature>
<name>A0A6J4UC78_9BACT</name>
<feature type="non-terminal residue" evidence="1">
    <location>
        <position position="1"/>
    </location>
</feature>
<gene>
    <name evidence="1" type="ORF">AVDCRST_MAG88-456</name>
</gene>
<dbReference type="AlphaFoldDB" id="A0A6J4UC78"/>